<dbReference type="EMBL" id="JAYRBN010000009">
    <property type="protein sequence ID" value="KAL2750646.1"/>
    <property type="molecule type" value="Genomic_DNA"/>
</dbReference>
<proteinExistence type="predicted"/>
<name>A0ABD2D025_VESMC</name>
<gene>
    <name evidence="1" type="ORF">V1477_001216</name>
</gene>
<reference evidence="1 2" key="1">
    <citation type="journal article" date="2024" name="Ann. Entomol. Soc. Am.">
        <title>Genomic analyses of the southern and eastern yellowjacket wasps (Hymenoptera: Vespidae) reveal evolutionary signatures of social life.</title>
        <authorList>
            <person name="Catto M.A."/>
            <person name="Caine P.B."/>
            <person name="Orr S.E."/>
            <person name="Hunt B.G."/>
            <person name="Goodisman M.A.D."/>
        </authorList>
    </citation>
    <scope>NUCLEOTIDE SEQUENCE [LARGE SCALE GENOMIC DNA]</scope>
    <source>
        <strain evidence="1">232</strain>
        <tissue evidence="1">Head and thorax</tissue>
    </source>
</reference>
<comment type="caution">
    <text evidence="1">The sequence shown here is derived from an EMBL/GenBank/DDBJ whole genome shotgun (WGS) entry which is preliminary data.</text>
</comment>
<sequence>MGEGEGWFSDELEARDERIPSYGMRAHQFKGLPACPLFKCMLNARGDVRDSLINPLTSYPHHTASSGVRVFHGGTPQYRYTVSSNITERCIIRRSLCLCFCLYLSSQC</sequence>
<dbReference type="Proteomes" id="UP001607303">
    <property type="component" value="Unassembled WGS sequence"/>
</dbReference>
<dbReference type="AlphaFoldDB" id="A0ABD2D025"/>
<keyword evidence="2" id="KW-1185">Reference proteome</keyword>
<protein>
    <submittedName>
        <fullName evidence="1">Uncharacterized protein</fullName>
    </submittedName>
</protein>
<evidence type="ECO:0000313" key="1">
    <source>
        <dbReference type="EMBL" id="KAL2750646.1"/>
    </source>
</evidence>
<accession>A0ABD2D025</accession>
<evidence type="ECO:0000313" key="2">
    <source>
        <dbReference type="Proteomes" id="UP001607303"/>
    </source>
</evidence>
<organism evidence="1 2">
    <name type="scientific">Vespula maculifrons</name>
    <name type="common">Eastern yellow jacket</name>
    <name type="synonym">Wasp</name>
    <dbReference type="NCBI Taxonomy" id="7453"/>
    <lineage>
        <taxon>Eukaryota</taxon>
        <taxon>Metazoa</taxon>
        <taxon>Ecdysozoa</taxon>
        <taxon>Arthropoda</taxon>
        <taxon>Hexapoda</taxon>
        <taxon>Insecta</taxon>
        <taxon>Pterygota</taxon>
        <taxon>Neoptera</taxon>
        <taxon>Endopterygota</taxon>
        <taxon>Hymenoptera</taxon>
        <taxon>Apocrita</taxon>
        <taxon>Aculeata</taxon>
        <taxon>Vespoidea</taxon>
        <taxon>Vespidae</taxon>
        <taxon>Vespinae</taxon>
        <taxon>Vespula</taxon>
    </lineage>
</organism>